<evidence type="ECO:0000256" key="3">
    <source>
        <dbReference type="ARBA" id="ARBA00023157"/>
    </source>
</evidence>
<dbReference type="SUPFAM" id="SSF52833">
    <property type="entry name" value="Thioredoxin-like"/>
    <property type="match status" value="1"/>
</dbReference>
<proteinExistence type="predicted"/>
<dbReference type="PANTHER" id="PTHR45663">
    <property type="entry name" value="GEO12009P1"/>
    <property type="match status" value="1"/>
</dbReference>
<dbReference type="PANTHER" id="PTHR45663:SF11">
    <property type="entry name" value="GEO12009P1"/>
    <property type="match status" value="1"/>
</dbReference>
<dbReference type="CDD" id="cd02956">
    <property type="entry name" value="ybbN"/>
    <property type="match status" value="1"/>
</dbReference>
<dbReference type="AlphaFoldDB" id="A0A6J5ZUJ0"/>
<keyword evidence="1" id="KW-0813">Transport</keyword>
<keyword evidence="3" id="KW-1015">Disulfide bond</keyword>
<feature type="domain" description="Thioredoxin" evidence="5">
    <location>
        <begin position="20"/>
        <end position="147"/>
    </location>
</feature>
<organism evidence="6">
    <name type="scientific">freshwater metagenome</name>
    <dbReference type="NCBI Taxonomy" id="449393"/>
    <lineage>
        <taxon>unclassified sequences</taxon>
        <taxon>metagenomes</taxon>
        <taxon>ecological metagenomes</taxon>
    </lineage>
</organism>
<dbReference type="SUPFAM" id="SSF48452">
    <property type="entry name" value="TPR-like"/>
    <property type="match status" value="1"/>
</dbReference>
<keyword evidence="2" id="KW-0249">Electron transport</keyword>
<feature type="compositionally biased region" description="Basic and acidic residues" evidence="4">
    <location>
        <begin position="165"/>
        <end position="186"/>
    </location>
</feature>
<dbReference type="PROSITE" id="PS00194">
    <property type="entry name" value="THIOREDOXIN_1"/>
    <property type="match status" value="1"/>
</dbReference>
<evidence type="ECO:0000313" key="6">
    <source>
        <dbReference type="EMBL" id="CAB4345012.1"/>
    </source>
</evidence>
<evidence type="ECO:0000256" key="4">
    <source>
        <dbReference type="SAM" id="MobiDB-lite"/>
    </source>
</evidence>
<dbReference type="GO" id="GO:0005737">
    <property type="term" value="C:cytoplasm"/>
    <property type="evidence" value="ECO:0007669"/>
    <property type="project" value="TreeGrafter"/>
</dbReference>
<evidence type="ECO:0000256" key="1">
    <source>
        <dbReference type="ARBA" id="ARBA00022448"/>
    </source>
</evidence>
<gene>
    <name evidence="6" type="ORF">UFOPK3770_01364</name>
</gene>
<accession>A0A6J5ZUJ0</accession>
<dbReference type="Pfam" id="PF14561">
    <property type="entry name" value="TPR_20"/>
    <property type="match status" value="1"/>
</dbReference>
<dbReference type="PROSITE" id="PS51352">
    <property type="entry name" value="THIOREDOXIN_2"/>
    <property type="match status" value="1"/>
</dbReference>
<dbReference type="InterPro" id="IPR036249">
    <property type="entry name" value="Thioredoxin-like_sf"/>
</dbReference>
<evidence type="ECO:0000259" key="5">
    <source>
        <dbReference type="PROSITE" id="PS51352"/>
    </source>
</evidence>
<dbReference type="GO" id="GO:0006950">
    <property type="term" value="P:response to stress"/>
    <property type="evidence" value="ECO:0007669"/>
    <property type="project" value="UniProtKB-ARBA"/>
</dbReference>
<dbReference type="InterPro" id="IPR017937">
    <property type="entry name" value="Thioredoxin_CS"/>
</dbReference>
<dbReference type="GO" id="GO:0015035">
    <property type="term" value="F:protein-disulfide reductase activity"/>
    <property type="evidence" value="ECO:0007669"/>
    <property type="project" value="TreeGrafter"/>
</dbReference>
<dbReference type="Pfam" id="PF00085">
    <property type="entry name" value="Thioredoxin"/>
    <property type="match status" value="1"/>
</dbReference>
<dbReference type="InterPro" id="IPR011990">
    <property type="entry name" value="TPR-like_helical_dom_sf"/>
</dbReference>
<dbReference type="InterPro" id="IPR013766">
    <property type="entry name" value="Thioredoxin_domain"/>
</dbReference>
<feature type="region of interest" description="Disordered" evidence="4">
    <location>
        <begin position="160"/>
        <end position="186"/>
    </location>
</feature>
<dbReference type="EMBL" id="CAESAJ010000215">
    <property type="protein sequence ID" value="CAB4345012.1"/>
    <property type="molecule type" value="Genomic_DNA"/>
</dbReference>
<sequence>MNLPLNPRANLQGAIDLGALAAAREAQQRAALAPKTKNSYVIDVDMSNFEADVIQQSMTVPVVVDLWAQWCEPCKQLSPILEKLAADYAGRFVLAKIDIDANPELSQAFQVQSIPMVLAFVGGQPLGLFQGALPEVQIRPVIDQVLAAAAQAGVSGIAVASESTESDKDPASESLSETHDEAPSDPRFDAAETAIEAGDWDSAIAAYKVILKDAPKDPVARIGMLNVELMKRTDDMDFESVLASTDDSCESQLKRADALFLMNDYDESFACIIEIVRANIGDQRSLAQERLLALFDIAGTSHPSVTKARLALSNALF</sequence>
<evidence type="ECO:0000256" key="2">
    <source>
        <dbReference type="ARBA" id="ARBA00022982"/>
    </source>
</evidence>
<protein>
    <submittedName>
        <fullName evidence="6">Unannotated protein</fullName>
    </submittedName>
</protein>
<name>A0A6J5ZUJ0_9ZZZZ</name>
<dbReference type="Gene3D" id="3.40.30.10">
    <property type="entry name" value="Glutaredoxin"/>
    <property type="match status" value="1"/>
</dbReference>
<reference evidence="6" key="1">
    <citation type="submission" date="2020-05" db="EMBL/GenBank/DDBJ databases">
        <authorList>
            <person name="Chiriac C."/>
            <person name="Salcher M."/>
            <person name="Ghai R."/>
            <person name="Kavagutti S V."/>
        </authorList>
    </citation>
    <scope>NUCLEOTIDE SEQUENCE</scope>
</reference>
<dbReference type="Gene3D" id="1.25.40.10">
    <property type="entry name" value="Tetratricopeptide repeat domain"/>
    <property type="match status" value="1"/>
</dbReference>